<evidence type="ECO:0000313" key="1">
    <source>
        <dbReference type="EMBL" id="KOF79150.1"/>
    </source>
</evidence>
<organism evidence="1">
    <name type="scientific">Octopus bimaculoides</name>
    <name type="common">California two-spotted octopus</name>
    <dbReference type="NCBI Taxonomy" id="37653"/>
    <lineage>
        <taxon>Eukaryota</taxon>
        <taxon>Metazoa</taxon>
        <taxon>Spiralia</taxon>
        <taxon>Lophotrochozoa</taxon>
        <taxon>Mollusca</taxon>
        <taxon>Cephalopoda</taxon>
        <taxon>Coleoidea</taxon>
        <taxon>Octopodiformes</taxon>
        <taxon>Octopoda</taxon>
        <taxon>Incirrata</taxon>
        <taxon>Octopodidae</taxon>
        <taxon>Octopus</taxon>
    </lineage>
</organism>
<reference evidence="1" key="1">
    <citation type="submission" date="2015-07" db="EMBL/GenBank/DDBJ databases">
        <title>MeaNS - Measles Nucleotide Surveillance Program.</title>
        <authorList>
            <person name="Tran T."/>
            <person name="Druce J."/>
        </authorList>
    </citation>
    <scope>NUCLEOTIDE SEQUENCE</scope>
    <source>
        <strain evidence="1">UCB-OBI-ISO-001</strain>
        <tissue evidence="1">Gonad</tissue>
    </source>
</reference>
<sequence>MISRFNSDIYEMFGFLKRQIHDVMNISLHPSTSLLSFSVKQQCKQRKLLKCRLKACCVMVETFSTPITRENNGHYNDRDICGKM</sequence>
<accession>A0A0L8GRD5</accession>
<proteinExistence type="predicted"/>
<gene>
    <name evidence="1" type="ORF">OCBIM_22029835mg</name>
</gene>
<dbReference type="EMBL" id="KQ420828">
    <property type="protein sequence ID" value="KOF79150.1"/>
    <property type="molecule type" value="Genomic_DNA"/>
</dbReference>
<protein>
    <submittedName>
        <fullName evidence="1">Uncharacterized protein</fullName>
    </submittedName>
</protein>
<dbReference type="AlphaFoldDB" id="A0A0L8GRD5"/>
<name>A0A0L8GRD5_OCTBM</name>